<keyword evidence="5" id="KW-1185">Reference proteome</keyword>
<dbReference type="Gene3D" id="3.40.50.2300">
    <property type="match status" value="1"/>
</dbReference>
<dbReference type="Pfam" id="PF00072">
    <property type="entry name" value="Response_reg"/>
    <property type="match status" value="1"/>
</dbReference>
<accession>A0ABS3YLV4</accession>
<proteinExistence type="predicted"/>
<dbReference type="SMART" id="SM00448">
    <property type="entry name" value="REC"/>
    <property type="match status" value="1"/>
</dbReference>
<comment type="caution">
    <text evidence="4">The sequence shown here is derived from an EMBL/GenBank/DDBJ whole genome shotgun (WGS) entry which is preliminary data.</text>
</comment>
<dbReference type="InterPro" id="IPR011006">
    <property type="entry name" value="CheY-like_superfamily"/>
</dbReference>
<evidence type="ECO:0000313" key="4">
    <source>
        <dbReference type="EMBL" id="MBO9155228.1"/>
    </source>
</evidence>
<dbReference type="PANTHER" id="PTHR37299:SF1">
    <property type="entry name" value="STAGE 0 SPORULATION PROTEIN A HOMOLOG"/>
    <property type="match status" value="1"/>
</dbReference>
<evidence type="ECO:0000259" key="3">
    <source>
        <dbReference type="PROSITE" id="PS50930"/>
    </source>
</evidence>
<dbReference type="PANTHER" id="PTHR37299">
    <property type="entry name" value="TRANSCRIPTIONAL REGULATOR-RELATED"/>
    <property type="match status" value="1"/>
</dbReference>
<dbReference type="PROSITE" id="PS50110">
    <property type="entry name" value="RESPONSE_REGULATORY"/>
    <property type="match status" value="1"/>
</dbReference>
<dbReference type="Proteomes" id="UP000679126">
    <property type="component" value="Unassembled WGS sequence"/>
</dbReference>
<reference evidence="5" key="1">
    <citation type="submission" date="2021-03" db="EMBL/GenBank/DDBJ databases">
        <title>Assistant Professor.</title>
        <authorList>
            <person name="Huq M.A."/>
        </authorList>
    </citation>
    <scope>NUCLEOTIDE SEQUENCE [LARGE SCALE GENOMIC DNA]</scope>
    <source>
        <strain evidence="5">MAH-28</strain>
    </source>
</reference>
<protein>
    <submittedName>
        <fullName evidence="4">Response regulator transcription factor</fullName>
    </submittedName>
</protein>
<dbReference type="InterPro" id="IPR046947">
    <property type="entry name" value="LytR-like"/>
</dbReference>
<dbReference type="Gene3D" id="2.40.50.1020">
    <property type="entry name" value="LytTr DNA-binding domain"/>
    <property type="match status" value="1"/>
</dbReference>
<feature type="domain" description="HTH LytTR-type" evidence="3">
    <location>
        <begin position="137"/>
        <end position="209"/>
    </location>
</feature>
<feature type="domain" description="Response regulatory" evidence="2">
    <location>
        <begin position="7"/>
        <end position="118"/>
    </location>
</feature>
<evidence type="ECO:0000256" key="1">
    <source>
        <dbReference type="PROSITE-ProRule" id="PRU00169"/>
    </source>
</evidence>
<feature type="modified residue" description="4-aspartylphosphate" evidence="1">
    <location>
        <position position="58"/>
    </location>
</feature>
<dbReference type="PROSITE" id="PS50930">
    <property type="entry name" value="HTH_LYTTR"/>
    <property type="match status" value="1"/>
</dbReference>
<gene>
    <name evidence="4" type="ORF">J7I43_23580</name>
</gene>
<dbReference type="Pfam" id="PF04397">
    <property type="entry name" value="LytTR"/>
    <property type="match status" value="1"/>
</dbReference>
<dbReference type="EMBL" id="JAGHKP010000005">
    <property type="protein sequence ID" value="MBO9155228.1"/>
    <property type="molecule type" value="Genomic_DNA"/>
</dbReference>
<dbReference type="InterPro" id="IPR001789">
    <property type="entry name" value="Sig_transdc_resp-reg_receiver"/>
</dbReference>
<dbReference type="SMART" id="SM00850">
    <property type="entry name" value="LytTR"/>
    <property type="match status" value="1"/>
</dbReference>
<evidence type="ECO:0000313" key="5">
    <source>
        <dbReference type="Proteomes" id="UP000679126"/>
    </source>
</evidence>
<dbReference type="InterPro" id="IPR007492">
    <property type="entry name" value="LytTR_DNA-bd_dom"/>
</dbReference>
<organism evidence="4 5">
    <name type="scientific">Chitinophaga chungangae</name>
    <dbReference type="NCBI Taxonomy" id="2821488"/>
    <lineage>
        <taxon>Bacteria</taxon>
        <taxon>Pseudomonadati</taxon>
        <taxon>Bacteroidota</taxon>
        <taxon>Chitinophagia</taxon>
        <taxon>Chitinophagales</taxon>
        <taxon>Chitinophagaceae</taxon>
        <taxon>Chitinophaga</taxon>
    </lineage>
</organism>
<name>A0ABS3YLV4_9BACT</name>
<keyword evidence="1" id="KW-0597">Phosphoprotein</keyword>
<dbReference type="SUPFAM" id="SSF52172">
    <property type="entry name" value="CheY-like"/>
    <property type="match status" value="1"/>
</dbReference>
<sequence length="238" mass="26757">MGTMNMTAIAIDDEPVALSVIQAHAAKVPFMELKGVFTNAFEAMDFLRREKIDLLFLDIKMPDISGLDFLSSLHEPPMTVFTTAYSEHAVQSFELDAIDYLLKPFSLARFLKACNKAHSLFQLKQERAQNPVQADYIFIKSGYEQLKIQLQDVLYIESAGNYVNFVLGDKKLLSRLSMQEALALVPASQFTRVHRSYIVANGQVDRIDRNCVYIRQAVIPIGAAYGEAVNRIAGEERS</sequence>
<evidence type="ECO:0000259" key="2">
    <source>
        <dbReference type="PROSITE" id="PS50110"/>
    </source>
</evidence>